<comment type="caution">
    <text evidence="1">The sequence shown here is derived from an EMBL/GenBank/DDBJ whole genome shotgun (WGS) entry which is preliminary data.</text>
</comment>
<organism evidence="1 2">
    <name type="scientific">Auriscalpium vulgare</name>
    <dbReference type="NCBI Taxonomy" id="40419"/>
    <lineage>
        <taxon>Eukaryota</taxon>
        <taxon>Fungi</taxon>
        <taxon>Dikarya</taxon>
        <taxon>Basidiomycota</taxon>
        <taxon>Agaricomycotina</taxon>
        <taxon>Agaricomycetes</taxon>
        <taxon>Russulales</taxon>
        <taxon>Auriscalpiaceae</taxon>
        <taxon>Auriscalpium</taxon>
    </lineage>
</organism>
<dbReference type="Proteomes" id="UP000814033">
    <property type="component" value="Unassembled WGS sequence"/>
</dbReference>
<accession>A0ACB8SC49</accession>
<evidence type="ECO:0000313" key="2">
    <source>
        <dbReference type="Proteomes" id="UP000814033"/>
    </source>
</evidence>
<dbReference type="EMBL" id="MU275839">
    <property type="protein sequence ID" value="KAI0053812.1"/>
    <property type="molecule type" value="Genomic_DNA"/>
</dbReference>
<reference evidence="1" key="1">
    <citation type="submission" date="2021-02" db="EMBL/GenBank/DDBJ databases">
        <authorList>
            <consortium name="DOE Joint Genome Institute"/>
            <person name="Ahrendt S."/>
            <person name="Looney B.P."/>
            <person name="Miyauchi S."/>
            <person name="Morin E."/>
            <person name="Drula E."/>
            <person name="Courty P.E."/>
            <person name="Chicoki N."/>
            <person name="Fauchery L."/>
            <person name="Kohler A."/>
            <person name="Kuo A."/>
            <person name="Labutti K."/>
            <person name="Pangilinan J."/>
            <person name="Lipzen A."/>
            <person name="Riley R."/>
            <person name="Andreopoulos W."/>
            <person name="He G."/>
            <person name="Johnson J."/>
            <person name="Barry K.W."/>
            <person name="Grigoriev I.V."/>
            <person name="Nagy L."/>
            <person name="Hibbett D."/>
            <person name="Henrissat B."/>
            <person name="Matheny P.B."/>
            <person name="Labbe J."/>
            <person name="Martin F."/>
        </authorList>
    </citation>
    <scope>NUCLEOTIDE SEQUENCE</scope>
    <source>
        <strain evidence="1">FP105234-sp</strain>
    </source>
</reference>
<proteinExistence type="predicted"/>
<sequence length="159" mass="17958">MQTEPGLMRAVTHLRHPRRTITRTSRVLAPCYTRLASTRLRDMLSVCDTLHQSDSSGFSLLVRTLVLSFRVRRDGSVLLSWLPQSHQSGPRSRACSLLFRSRAYASVISRLMQRVCNLPKESVVTDAFVYDLAQSSSTRPELMHIQSASSSGLLRILRE</sequence>
<reference evidence="1" key="2">
    <citation type="journal article" date="2022" name="New Phytol.">
        <title>Evolutionary transition to the ectomycorrhizal habit in the genomes of a hyperdiverse lineage of mushroom-forming fungi.</title>
        <authorList>
            <person name="Looney B."/>
            <person name="Miyauchi S."/>
            <person name="Morin E."/>
            <person name="Drula E."/>
            <person name="Courty P.E."/>
            <person name="Kohler A."/>
            <person name="Kuo A."/>
            <person name="LaButti K."/>
            <person name="Pangilinan J."/>
            <person name="Lipzen A."/>
            <person name="Riley R."/>
            <person name="Andreopoulos W."/>
            <person name="He G."/>
            <person name="Johnson J."/>
            <person name="Nolan M."/>
            <person name="Tritt A."/>
            <person name="Barry K.W."/>
            <person name="Grigoriev I.V."/>
            <person name="Nagy L.G."/>
            <person name="Hibbett D."/>
            <person name="Henrissat B."/>
            <person name="Matheny P.B."/>
            <person name="Labbe J."/>
            <person name="Martin F.M."/>
        </authorList>
    </citation>
    <scope>NUCLEOTIDE SEQUENCE</scope>
    <source>
        <strain evidence="1">FP105234-sp</strain>
    </source>
</reference>
<protein>
    <submittedName>
        <fullName evidence="1">Uncharacterized protein</fullName>
    </submittedName>
</protein>
<name>A0ACB8SC49_9AGAM</name>
<evidence type="ECO:0000313" key="1">
    <source>
        <dbReference type="EMBL" id="KAI0053812.1"/>
    </source>
</evidence>
<gene>
    <name evidence="1" type="ORF">FA95DRAFT_487121</name>
</gene>
<keyword evidence="2" id="KW-1185">Reference proteome</keyword>